<sequence length="103" mass="11119">MVGRLLGWIFVALALMCLGADTMAMLERGEFGLLGLGALWAALDANSMIAVGDAVAGYTFPELWNPGITTLLRVPGLLLFGLIGVLLLILFRKRERPARLFTS</sequence>
<keyword evidence="1" id="KW-1133">Transmembrane helix</keyword>
<dbReference type="Proteomes" id="UP000245461">
    <property type="component" value="Unassembled WGS sequence"/>
</dbReference>
<proteinExistence type="predicted"/>
<keyword evidence="1" id="KW-0472">Membrane</keyword>
<reference evidence="2 3" key="1">
    <citation type="submission" date="2018-05" db="EMBL/GenBank/DDBJ databases">
        <title>Zavarzinia sp. HR-AS.</title>
        <authorList>
            <person name="Lee Y."/>
            <person name="Jeon C.O."/>
        </authorList>
    </citation>
    <scope>NUCLEOTIDE SEQUENCE [LARGE SCALE GENOMIC DNA]</scope>
    <source>
        <strain evidence="2 3">HR-AS</strain>
    </source>
</reference>
<gene>
    <name evidence="2" type="ORF">DKG74_09625</name>
</gene>
<keyword evidence="1" id="KW-0812">Transmembrane</keyword>
<evidence type="ECO:0000256" key="1">
    <source>
        <dbReference type="SAM" id="Phobius"/>
    </source>
</evidence>
<dbReference type="AlphaFoldDB" id="A0A317EB71"/>
<organism evidence="2 3">
    <name type="scientific">Zavarzinia aquatilis</name>
    <dbReference type="NCBI Taxonomy" id="2211142"/>
    <lineage>
        <taxon>Bacteria</taxon>
        <taxon>Pseudomonadati</taxon>
        <taxon>Pseudomonadota</taxon>
        <taxon>Alphaproteobacteria</taxon>
        <taxon>Rhodospirillales</taxon>
        <taxon>Zavarziniaceae</taxon>
        <taxon>Zavarzinia</taxon>
    </lineage>
</organism>
<accession>A0A317EB71</accession>
<keyword evidence="3" id="KW-1185">Reference proteome</keyword>
<name>A0A317EB71_9PROT</name>
<comment type="caution">
    <text evidence="2">The sequence shown here is derived from an EMBL/GenBank/DDBJ whole genome shotgun (WGS) entry which is preliminary data.</text>
</comment>
<dbReference type="EMBL" id="QGLE01000004">
    <property type="protein sequence ID" value="PWR24357.1"/>
    <property type="molecule type" value="Genomic_DNA"/>
</dbReference>
<dbReference type="RefSeq" id="WP_109905110.1">
    <property type="nucleotide sequence ID" value="NZ_QGLE01000004.1"/>
</dbReference>
<protein>
    <submittedName>
        <fullName evidence="2">Uncharacterized protein</fullName>
    </submittedName>
</protein>
<evidence type="ECO:0000313" key="2">
    <source>
        <dbReference type="EMBL" id="PWR24357.1"/>
    </source>
</evidence>
<evidence type="ECO:0000313" key="3">
    <source>
        <dbReference type="Proteomes" id="UP000245461"/>
    </source>
</evidence>
<feature type="transmembrane region" description="Helical" evidence="1">
    <location>
        <begin position="71"/>
        <end position="91"/>
    </location>
</feature>